<sequence>MARRKKGLPIDGWLVVDKPQGMTSAQVVSKARWALRAQKAGHAGTLDPLATGVLAVAFGEATKTVPYVTDALKAYAFTVRWGASTTTDDAEGEVIARSDLRPDRAAIEAALPDFEGEIMQTPPAFSAVKVDGERAYDLARAGEQVALAPRPLWVESLTLTDIPDPDHAVFEMVCGKGGYVRAIARDLGRVLGCGGHVTQLRRIWAGPFELADAVSIEALEAMRDDPDAAARLLPVEAGLSGLEEIPVTAEGAGRLRAGQPAPALRADAEYGDAVWASHDGRAVAIGVYKGGQVHPNRVFAAD</sequence>
<comment type="function">
    <text evidence="5">Responsible for synthesis of pseudouridine from uracil-55 in the psi GC loop of transfer RNAs.</text>
</comment>
<dbReference type="CDD" id="cd02573">
    <property type="entry name" value="PseudoU_synth_EcTruB"/>
    <property type="match status" value="1"/>
</dbReference>
<dbReference type="Proteomes" id="UP000184066">
    <property type="component" value="Unassembled WGS sequence"/>
</dbReference>
<evidence type="ECO:0000256" key="4">
    <source>
        <dbReference type="ARBA" id="ARBA00023235"/>
    </source>
</evidence>
<evidence type="ECO:0000256" key="3">
    <source>
        <dbReference type="ARBA" id="ARBA00022694"/>
    </source>
</evidence>
<dbReference type="Pfam" id="PF16198">
    <property type="entry name" value="TruB_C_2"/>
    <property type="match status" value="1"/>
</dbReference>
<evidence type="ECO:0000259" key="7">
    <source>
        <dbReference type="Pfam" id="PF16198"/>
    </source>
</evidence>
<keyword evidence="4 5" id="KW-0413">Isomerase</keyword>
<dbReference type="InterPro" id="IPR032819">
    <property type="entry name" value="TruB_C"/>
</dbReference>
<dbReference type="SUPFAM" id="SSF55120">
    <property type="entry name" value="Pseudouridine synthase"/>
    <property type="match status" value="1"/>
</dbReference>
<accession>A0A1M7STF7</accession>
<dbReference type="RefSeq" id="WP_072746783.1">
    <property type="nucleotide sequence ID" value="NZ_FOHL01000001.1"/>
</dbReference>
<evidence type="ECO:0000256" key="2">
    <source>
        <dbReference type="ARBA" id="ARBA00005642"/>
    </source>
</evidence>
<comment type="catalytic activity">
    <reaction evidence="1 5">
        <text>uridine(55) in tRNA = pseudouridine(55) in tRNA</text>
        <dbReference type="Rhea" id="RHEA:42532"/>
        <dbReference type="Rhea" id="RHEA-COMP:10101"/>
        <dbReference type="Rhea" id="RHEA-COMP:10102"/>
        <dbReference type="ChEBI" id="CHEBI:65314"/>
        <dbReference type="ChEBI" id="CHEBI:65315"/>
        <dbReference type="EC" id="5.4.99.25"/>
    </reaction>
</comment>
<organism evidence="8 9">
    <name type="scientific">Oceanicella actignis</name>
    <dbReference type="NCBI Taxonomy" id="1189325"/>
    <lineage>
        <taxon>Bacteria</taxon>
        <taxon>Pseudomonadati</taxon>
        <taxon>Pseudomonadota</taxon>
        <taxon>Alphaproteobacteria</taxon>
        <taxon>Rhodobacterales</taxon>
        <taxon>Paracoccaceae</taxon>
        <taxon>Oceanicella</taxon>
    </lineage>
</organism>
<dbReference type="PANTHER" id="PTHR13767">
    <property type="entry name" value="TRNA-PSEUDOURIDINE SYNTHASE"/>
    <property type="match status" value="1"/>
</dbReference>
<evidence type="ECO:0000256" key="5">
    <source>
        <dbReference type="HAMAP-Rule" id="MF_01080"/>
    </source>
</evidence>
<dbReference type="NCBIfam" id="TIGR00431">
    <property type="entry name" value="TruB"/>
    <property type="match status" value="1"/>
</dbReference>
<protein>
    <recommendedName>
        <fullName evidence="5">tRNA pseudouridine synthase B</fullName>
        <ecNumber evidence="5">5.4.99.25</ecNumber>
    </recommendedName>
    <alternativeName>
        <fullName evidence="5">tRNA pseudouridine(55) synthase</fullName>
        <shortName evidence="5">Psi55 synthase</shortName>
    </alternativeName>
    <alternativeName>
        <fullName evidence="5">tRNA pseudouridylate synthase</fullName>
    </alternativeName>
    <alternativeName>
        <fullName evidence="5">tRNA-uridine isomerase</fullName>
    </alternativeName>
</protein>
<keyword evidence="3 5" id="KW-0819">tRNA processing</keyword>
<dbReference type="InterPro" id="IPR002501">
    <property type="entry name" value="PsdUridine_synth_N"/>
</dbReference>
<feature type="active site" description="Nucleophile" evidence="5">
    <location>
        <position position="47"/>
    </location>
</feature>
<dbReference type="PANTHER" id="PTHR13767:SF2">
    <property type="entry name" value="PSEUDOURIDYLATE SYNTHASE TRUB1"/>
    <property type="match status" value="1"/>
</dbReference>
<dbReference type="GO" id="GO:0160148">
    <property type="term" value="F:tRNA pseudouridine(55) synthase activity"/>
    <property type="evidence" value="ECO:0007669"/>
    <property type="project" value="UniProtKB-EC"/>
</dbReference>
<evidence type="ECO:0000256" key="1">
    <source>
        <dbReference type="ARBA" id="ARBA00000385"/>
    </source>
</evidence>
<dbReference type="AlphaFoldDB" id="A0A1M7STF7"/>
<dbReference type="STRING" id="1189325.SAMN04488119_101205"/>
<dbReference type="GO" id="GO:0031119">
    <property type="term" value="P:tRNA pseudouridine synthesis"/>
    <property type="evidence" value="ECO:0007669"/>
    <property type="project" value="UniProtKB-UniRule"/>
</dbReference>
<comment type="similarity">
    <text evidence="2 5">Belongs to the pseudouridine synthase TruB family. Type 1 subfamily.</text>
</comment>
<dbReference type="Pfam" id="PF01509">
    <property type="entry name" value="TruB_N"/>
    <property type="match status" value="1"/>
</dbReference>
<dbReference type="EC" id="5.4.99.25" evidence="5"/>
<dbReference type="HAMAP" id="MF_01080">
    <property type="entry name" value="TruB_bact"/>
    <property type="match status" value="1"/>
</dbReference>
<name>A0A1M7STF7_9RHOB</name>
<proteinExistence type="inferred from homology"/>
<feature type="domain" description="tRNA pseudouridylate synthase B C-terminal" evidence="7">
    <location>
        <begin position="181"/>
        <end position="239"/>
    </location>
</feature>
<feature type="domain" description="Pseudouridine synthase II N-terminal" evidence="6">
    <location>
        <begin position="32"/>
        <end position="180"/>
    </location>
</feature>
<dbReference type="InterPro" id="IPR020103">
    <property type="entry name" value="PsdUridine_synth_cat_dom_sf"/>
</dbReference>
<dbReference type="OrthoDB" id="9802309at2"/>
<gene>
    <name evidence="5" type="primary">truB</name>
    <name evidence="8" type="ORF">SAMN05216200_103206</name>
</gene>
<dbReference type="GO" id="GO:1990481">
    <property type="term" value="P:mRNA pseudouridine synthesis"/>
    <property type="evidence" value="ECO:0007669"/>
    <property type="project" value="TreeGrafter"/>
</dbReference>
<dbReference type="GO" id="GO:0003723">
    <property type="term" value="F:RNA binding"/>
    <property type="evidence" value="ECO:0007669"/>
    <property type="project" value="InterPro"/>
</dbReference>
<reference evidence="8 9" key="1">
    <citation type="submission" date="2016-12" db="EMBL/GenBank/DDBJ databases">
        <authorList>
            <person name="Song W.-J."/>
            <person name="Kurnit D.M."/>
        </authorList>
    </citation>
    <scope>NUCLEOTIDE SEQUENCE [LARGE SCALE GENOMIC DNA]</scope>
    <source>
        <strain evidence="8 9">CGMCC 1.10808</strain>
    </source>
</reference>
<keyword evidence="9" id="KW-1185">Reference proteome</keyword>
<evidence type="ECO:0000259" key="6">
    <source>
        <dbReference type="Pfam" id="PF01509"/>
    </source>
</evidence>
<dbReference type="EMBL" id="FRDL01000003">
    <property type="protein sequence ID" value="SHN61759.1"/>
    <property type="molecule type" value="Genomic_DNA"/>
</dbReference>
<dbReference type="Gene3D" id="3.30.2350.10">
    <property type="entry name" value="Pseudouridine synthase"/>
    <property type="match status" value="1"/>
</dbReference>
<evidence type="ECO:0000313" key="9">
    <source>
        <dbReference type="Proteomes" id="UP000184066"/>
    </source>
</evidence>
<evidence type="ECO:0000313" key="8">
    <source>
        <dbReference type="EMBL" id="SHN61759.1"/>
    </source>
</evidence>
<dbReference type="InterPro" id="IPR014780">
    <property type="entry name" value="tRNA_psdUridine_synth_TruB"/>
</dbReference>